<accession>A0A7S6UHF0</accession>
<gene>
    <name evidence="1" type="ORF">INQ41_04910</name>
</gene>
<proteinExistence type="predicted"/>
<dbReference type="RefSeq" id="WP_193986709.1">
    <property type="nucleotide sequence ID" value="NZ_CP063656.1"/>
</dbReference>
<protein>
    <submittedName>
        <fullName evidence="1">Uncharacterized protein</fullName>
    </submittedName>
</protein>
<reference evidence="1 2" key="1">
    <citation type="submission" date="2020-10" db="EMBL/GenBank/DDBJ databases">
        <title>complete genome sequencing of Lysobacter sp. H21R20.</title>
        <authorList>
            <person name="Bae J.-W."/>
            <person name="Lee S.-Y."/>
        </authorList>
    </citation>
    <scope>NUCLEOTIDE SEQUENCE [LARGE SCALE GENOMIC DNA]</scope>
    <source>
        <strain evidence="1 2">H21R20</strain>
    </source>
</reference>
<dbReference type="EMBL" id="CP063656">
    <property type="protein sequence ID" value="QOW20366.1"/>
    <property type="molecule type" value="Genomic_DNA"/>
</dbReference>
<dbReference type="Pfam" id="PF20505">
    <property type="entry name" value="DUF6731"/>
    <property type="match status" value="1"/>
</dbReference>
<evidence type="ECO:0000313" key="1">
    <source>
        <dbReference type="EMBL" id="QOW20366.1"/>
    </source>
</evidence>
<dbReference type="InterPro" id="IPR046618">
    <property type="entry name" value="DUF6731"/>
</dbReference>
<dbReference type="KEGG" id="lcic:INQ41_04910"/>
<dbReference type="Proteomes" id="UP000594059">
    <property type="component" value="Chromosome"/>
</dbReference>
<evidence type="ECO:0000313" key="2">
    <source>
        <dbReference type="Proteomes" id="UP000594059"/>
    </source>
</evidence>
<organism evidence="1 2">
    <name type="scientific">Novilysobacter ciconiae</name>
    <dbReference type="NCBI Taxonomy" id="2781022"/>
    <lineage>
        <taxon>Bacteria</taxon>
        <taxon>Pseudomonadati</taxon>
        <taxon>Pseudomonadota</taxon>
        <taxon>Gammaproteobacteria</taxon>
        <taxon>Lysobacterales</taxon>
        <taxon>Lysobacteraceae</taxon>
        <taxon>Novilysobacter</taxon>
    </lineage>
</organism>
<dbReference type="AlphaFoldDB" id="A0A7S6UHF0"/>
<sequence length="293" mass="32717">MKIQKFRVARHSRAVPKLGDLLTQIHGNAIASRTRTINGVKFRLDDVVQDPATGLWLLNFVRNRTGHGPGRFHASQSIQGFAFASGESFGEDTAALYDPATRYMYIQYNHIGVRHSAMATYLSIYSGHEPGYRISPKLEHDAERRFQNQDITRRIEIGFDLTKMGPADRIQGNSLTDAAEIGQGYSADKLFLTLTISKRDPRKSLQEIKDDVLAVLPFAGLLKARAYGGDEPETTVTVGKRGKRKETVAKAEFEPIDLLEELIETEATIHLGADYRLPLQARYDALKSASTRI</sequence>
<name>A0A7S6UHF0_9GAMM</name>
<keyword evidence="2" id="KW-1185">Reference proteome</keyword>